<name>A0AAV9ZNH9_9AGAR</name>
<dbReference type="SUPFAM" id="SSF52047">
    <property type="entry name" value="RNI-like"/>
    <property type="match status" value="1"/>
</dbReference>
<protein>
    <recommendedName>
        <fullName evidence="3">F-box domain-containing protein</fullName>
    </recommendedName>
</protein>
<comment type="caution">
    <text evidence="1">The sequence shown here is derived from an EMBL/GenBank/DDBJ whole genome shotgun (WGS) entry which is preliminary data.</text>
</comment>
<dbReference type="EMBL" id="JAWWNJ010000126">
    <property type="protein sequence ID" value="KAK6988115.1"/>
    <property type="molecule type" value="Genomic_DNA"/>
</dbReference>
<evidence type="ECO:0000313" key="2">
    <source>
        <dbReference type="Proteomes" id="UP001362999"/>
    </source>
</evidence>
<keyword evidence="2" id="KW-1185">Reference proteome</keyword>
<gene>
    <name evidence="1" type="ORF">R3P38DRAFT_3229680</name>
</gene>
<dbReference type="Proteomes" id="UP001362999">
    <property type="component" value="Unassembled WGS sequence"/>
</dbReference>
<evidence type="ECO:0008006" key="3">
    <source>
        <dbReference type="Google" id="ProtNLM"/>
    </source>
</evidence>
<sequence length="417" mass="47897">MASFPSEVAQNIVLLSVDDLYCKEREERSRLKGRLARINKQWWNVVYGTGELWDSLFVHSRMSMRHLKHICERAEETDRRLSLHISTEDEEEFGAEDLRGLDTVHAVGSWSLRAGAFLATVVLEARSVRINSMNPHCVFLILQNTGMQQALQIDDLRCYVTLPTANDFNYLQPMVSQRLETLCLSRVNLRRLPTIQMQTITTLRLFYLLDQLDWIDFRAILLAFVALQELELADISCGGDLGTAPLTLLTVRELSLDLSGFGGLELANILDVPNIEKLTVRGEFDAPWKHFVVAFRGTLRLVKRCALCAEAYTQDLANLLHELRAVEIVDIRTSTSDFLRDLARGPINPPRNMRRLREWIVPSDVFYSQIRNLFDWPDCQVEVIYEETEDDEQFEGMVLKWVRLNNGFSVDLVHANP</sequence>
<dbReference type="AlphaFoldDB" id="A0AAV9ZNH9"/>
<reference evidence="1 2" key="1">
    <citation type="journal article" date="2024" name="J Genomics">
        <title>Draft genome sequencing and assembly of Favolaschia claudopus CIRM-BRFM 2984 isolated from oak limbs.</title>
        <authorList>
            <person name="Navarro D."/>
            <person name="Drula E."/>
            <person name="Chaduli D."/>
            <person name="Cazenave R."/>
            <person name="Ahrendt S."/>
            <person name="Wang J."/>
            <person name="Lipzen A."/>
            <person name="Daum C."/>
            <person name="Barry K."/>
            <person name="Grigoriev I.V."/>
            <person name="Favel A."/>
            <person name="Rosso M.N."/>
            <person name="Martin F."/>
        </authorList>
    </citation>
    <scope>NUCLEOTIDE SEQUENCE [LARGE SCALE GENOMIC DNA]</scope>
    <source>
        <strain evidence="1 2">CIRM-BRFM 2984</strain>
    </source>
</reference>
<accession>A0AAV9ZNH9</accession>
<evidence type="ECO:0000313" key="1">
    <source>
        <dbReference type="EMBL" id="KAK6988115.1"/>
    </source>
</evidence>
<proteinExistence type="predicted"/>
<organism evidence="1 2">
    <name type="scientific">Favolaschia claudopus</name>
    <dbReference type="NCBI Taxonomy" id="2862362"/>
    <lineage>
        <taxon>Eukaryota</taxon>
        <taxon>Fungi</taxon>
        <taxon>Dikarya</taxon>
        <taxon>Basidiomycota</taxon>
        <taxon>Agaricomycotina</taxon>
        <taxon>Agaricomycetes</taxon>
        <taxon>Agaricomycetidae</taxon>
        <taxon>Agaricales</taxon>
        <taxon>Marasmiineae</taxon>
        <taxon>Mycenaceae</taxon>
        <taxon>Favolaschia</taxon>
    </lineage>
</organism>